<evidence type="ECO:0000313" key="10">
    <source>
        <dbReference type="EMBL" id="CAH7688625.1"/>
    </source>
</evidence>
<gene>
    <name evidence="10" type="ORF">PPACK8108_LOCUS23606</name>
</gene>
<dbReference type="GO" id="GO:0006629">
    <property type="term" value="P:lipid metabolic process"/>
    <property type="evidence" value="ECO:0007669"/>
    <property type="project" value="InterPro"/>
</dbReference>
<evidence type="ECO:0000256" key="4">
    <source>
        <dbReference type="ARBA" id="ARBA00022679"/>
    </source>
</evidence>
<dbReference type="GO" id="GO:0016020">
    <property type="term" value="C:membrane"/>
    <property type="evidence" value="ECO:0007669"/>
    <property type="project" value="UniProtKB-SubCell"/>
</dbReference>
<feature type="transmembrane region" description="Helical" evidence="8">
    <location>
        <begin position="59"/>
        <end position="82"/>
    </location>
</feature>
<keyword evidence="11" id="KW-1185">Reference proteome</keyword>
<dbReference type="InterPro" id="IPR032805">
    <property type="entry name" value="Wax_synthase_dom"/>
</dbReference>
<evidence type="ECO:0000256" key="7">
    <source>
        <dbReference type="ARBA" id="ARBA00023136"/>
    </source>
</evidence>
<feature type="transmembrane region" description="Helical" evidence="8">
    <location>
        <begin position="245"/>
        <end position="263"/>
    </location>
</feature>
<keyword evidence="4" id="KW-0808">Transferase</keyword>
<comment type="similarity">
    <text evidence="3">Belongs to the wax synthase family.</text>
</comment>
<dbReference type="EMBL" id="CALTRL010005998">
    <property type="protein sequence ID" value="CAH7688625.1"/>
    <property type="molecule type" value="Genomic_DNA"/>
</dbReference>
<dbReference type="Pfam" id="PF13813">
    <property type="entry name" value="MBOAT_2"/>
    <property type="match status" value="1"/>
</dbReference>
<name>A0AAV0BN08_PHAPC</name>
<evidence type="ECO:0000256" key="1">
    <source>
        <dbReference type="ARBA" id="ARBA00004141"/>
    </source>
</evidence>
<evidence type="ECO:0000259" key="9">
    <source>
        <dbReference type="Pfam" id="PF13813"/>
    </source>
</evidence>
<evidence type="ECO:0000256" key="2">
    <source>
        <dbReference type="ARBA" id="ARBA00005179"/>
    </source>
</evidence>
<evidence type="ECO:0000313" key="11">
    <source>
        <dbReference type="Proteomes" id="UP001153365"/>
    </source>
</evidence>
<keyword evidence="7 8" id="KW-0472">Membrane</keyword>
<feature type="transmembrane region" description="Helical" evidence="8">
    <location>
        <begin position="6"/>
        <end position="22"/>
    </location>
</feature>
<sequence>MVPAYSFLIPLFLQVFLIHPYFEKSKQARITRAGLIPLTIYLALSTAEERLIKPIERYFHINFPVVTFATFHSVCLSIQLGIFDGNLIPENDSRIEEKRNKKLKVRNKIVKNENPPSLVEAIKFIAWFIFSPRGIGTTWSPPNSVIIQAPRLSPKSFFLKTVLKIFINHVMFLALWIVCVKSVKNPRSLYGVLNDEILNFEKLLENNDLAQAFELDEKIITLFSYIASLPFANAAYFAIELIGNLFYLVEFIFYSIATLILPASMSPRSFDSTEYPDLFNKPWMRSSLIEFWSKGWHSLFRRHILVCGWKPFELIFSPLGSQASKIAGMMGAMIFSGLFHEYTLAAASKVDYNFPTMKVFILMGVGMILEGYFKTLTGRKVNGLTGYVWMSLIVGFAARDAVLSWIERGLASSGITDVENWTWHRYFIPFGAILPECWISYLYQS</sequence>
<feature type="domain" description="Wax synthase" evidence="9">
    <location>
        <begin position="275"/>
        <end position="360"/>
    </location>
</feature>
<evidence type="ECO:0000256" key="5">
    <source>
        <dbReference type="ARBA" id="ARBA00022692"/>
    </source>
</evidence>
<comment type="subcellular location">
    <subcellularLocation>
        <location evidence="1">Membrane</location>
        <topology evidence="1">Multi-pass membrane protein</topology>
    </subcellularLocation>
</comment>
<evidence type="ECO:0000256" key="3">
    <source>
        <dbReference type="ARBA" id="ARBA00007282"/>
    </source>
</evidence>
<dbReference type="Proteomes" id="UP001153365">
    <property type="component" value="Unassembled WGS sequence"/>
</dbReference>
<dbReference type="PANTHER" id="PTHR31595:SF57">
    <property type="entry name" value="OS04G0481900 PROTEIN"/>
    <property type="match status" value="1"/>
</dbReference>
<proteinExistence type="inferred from homology"/>
<feature type="transmembrane region" description="Helical" evidence="8">
    <location>
        <begin position="384"/>
        <end position="406"/>
    </location>
</feature>
<feature type="transmembrane region" description="Helical" evidence="8">
    <location>
        <begin position="161"/>
        <end position="180"/>
    </location>
</feature>
<dbReference type="InterPro" id="IPR044851">
    <property type="entry name" value="Wax_synthase"/>
</dbReference>
<feature type="transmembrane region" description="Helical" evidence="8">
    <location>
        <begin position="326"/>
        <end position="346"/>
    </location>
</feature>
<protein>
    <recommendedName>
        <fullName evidence="9">Wax synthase domain-containing protein</fullName>
    </recommendedName>
</protein>
<keyword evidence="5 8" id="KW-0812">Transmembrane</keyword>
<keyword evidence="6 8" id="KW-1133">Transmembrane helix</keyword>
<dbReference type="AlphaFoldDB" id="A0AAV0BN08"/>
<comment type="pathway">
    <text evidence="2">Secondary metabolite biosynthesis.</text>
</comment>
<reference evidence="10" key="1">
    <citation type="submission" date="2022-06" db="EMBL/GenBank/DDBJ databases">
        <authorList>
            <consortium name="SYNGENTA / RWTH Aachen University"/>
        </authorList>
    </citation>
    <scope>NUCLEOTIDE SEQUENCE</scope>
</reference>
<feature type="transmembrane region" description="Helical" evidence="8">
    <location>
        <begin position="426"/>
        <end position="443"/>
    </location>
</feature>
<evidence type="ECO:0000256" key="6">
    <source>
        <dbReference type="ARBA" id="ARBA00022989"/>
    </source>
</evidence>
<evidence type="ECO:0000256" key="8">
    <source>
        <dbReference type="SAM" id="Phobius"/>
    </source>
</evidence>
<organism evidence="10 11">
    <name type="scientific">Phakopsora pachyrhizi</name>
    <name type="common">Asian soybean rust disease fungus</name>
    <dbReference type="NCBI Taxonomy" id="170000"/>
    <lineage>
        <taxon>Eukaryota</taxon>
        <taxon>Fungi</taxon>
        <taxon>Dikarya</taxon>
        <taxon>Basidiomycota</taxon>
        <taxon>Pucciniomycotina</taxon>
        <taxon>Pucciniomycetes</taxon>
        <taxon>Pucciniales</taxon>
        <taxon>Phakopsoraceae</taxon>
        <taxon>Phakopsora</taxon>
    </lineage>
</organism>
<dbReference type="PANTHER" id="PTHR31595">
    <property type="entry name" value="LONG-CHAIN-ALCOHOL O-FATTY-ACYLTRANSFERASE 3-RELATED"/>
    <property type="match status" value="1"/>
</dbReference>
<accession>A0AAV0BN08</accession>
<dbReference type="GO" id="GO:0008374">
    <property type="term" value="F:O-acyltransferase activity"/>
    <property type="evidence" value="ECO:0007669"/>
    <property type="project" value="InterPro"/>
</dbReference>
<comment type="caution">
    <text evidence="10">The sequence shown here is derived from an EMBL/GenBank/DDBJ whole genome shotgun (WGS) entry which is preliminary data.</text>
</comment>